<accession>A0A917KSS5</accession>
<proteinExistence type="predicted"/>
<gene>
    <name evidence="5" type="ORF">GCM10011320_32670</name>
</gene>
<dbReference type="InterPro" id="IPR018060">
    <property type="entry name" value="HTH_AraC"/>
</dbReference>
<organism evidence="5 6">
    <name type="scientific">Neoroseomonas lacus</name>
    <dbReference type="NCBI Taxonomy" id="287609"/>
    <lineage>
        <taxon>Bacteria</taxon>
        <taxon>Pseudomonadati</taxon>
        <taxon>Pseudomonadota</taxon>
        <taxon>Alphaproteobacteria</taxon>
        <taxon>Acetobacterales</taxon>
        <taxon>Acetobacteraceae</taxon>
        <taxon>Neoroseomonas</taxon>
    </lineage>
</organism>
<evidence type="ECO:0000313" key="5">
    <source>
        <dbReference type="EMBL" id="GGJ22918.1"/>
    </source>
</evidence>
<feature type="domain" description="HTH araC/xylS-type" evidence="4">
    <location>
        <begin position="214"/>
        <end position="315"/>
    </location>
</feature>
<evidence type="ECO:0000259" key="4">
    <source>
        <dbReference type="PROSITE" id="PS01124"/>
    </source>
</evidence>
<dbReference type="Gene3D" id="1.10.10.60">
    <property type="entry name" value="Homeodomain-like"/>
    <property type="match status" value="1"/>
</dbReference>
<reference evidence="5" key="1">
    <citation type="journal article" date="2014" name="Int. J. Syst. Evol. Microbiol.">
        <title>Complete genome sequence of Corynebacterium casei LMG S-19264T (=DSM 44701T), isolated from a smear-ripened cheese.</title>
        <authorList>
            <consortium name="US DOE Joint Genome Institute (JGI-PGF)"/>
            <person name="Walter F."/>
            <person name="Albersmeier A."/>
            <person name="Kalinowski J."/>
            <person name="Ruckert C."/>
        </authorList>
    </citation>
    <scope>NUCLEOTIDE SEQUENCE</scope>
    <source>
        <strain evidence="5">CGMCC 1.3617</strain>
    </source>
</reference>
<dbReference type="PROSITE" id="PS00041">
    <property type="entry name" value="HTH_ARAC_FAMILY_1"/>
    <property type="match status" value="1"/>
</dbReference>
<sequence length="324" mass="35195">MEWHDVPPPVQVMSIGDPDQLAATLRDAQVEYLRLGPEPFAATLTAIDLGPVTLQIAADNAHITRGHVATDRSVLLFGLDLAEERTRVNGIQIRRGGIVHLGPGAPMFASVLEPIVWGALSFCADTLHAVTAAESLPRQGAFLLRQDGTAHPKLATFAREASILAKQDPARFSLSSVRKSMAEDALRFSMAAAGHPPQMDASFRAVRRRVALVRQAEDLLAASIGEPVYSEDLRQALGVPMRTLHNAFVAVHGLSIHRYLRLRRLHQARAALRAGRGNTSHVKIAALSCGFWHLGRFSQEYRALFGELPSETIDQGHSALLSAV</sequence>
<dbReference type="InterPro" id="IPR053142">
    <property type="entry name" value="PchR_regulatory_protein"/>
</dbReference>
<dbReference type="PANTHER" id="PTHR47893">
    <property type="entry name" value="REGULATORY PROTEIN PCHR"/>
    <property type="match status" value="1"/>
</dbReference>
<dbReference type="RefSeq" id="WP_188968460.1">
    <property type="nucleotide sequence ID" value="NZ_BMKW01000008.1"/>
</dbReference>
<keyword evidence="1" id="KW-0805">Transcription regulation</keyword>
<name>A0A917KSS5_9PROT</name>
<dbReference type="GO" id="GO:0043565">
    <property type="term" value="F:sequence-specific DNA binding"/>
    <property type="evidence" value="ECO:0007669"/>
    <property type="project" value="InterPro"/>
</dbReference>
<dbReference type="GO" id="GO:0003700">
    <property type="term" value="F:DNA-binding transcription factor activity"/>
    <property type="evidence" value="ECO:0007669"/>
    <property type="project" value="InterPro"/>
</dbReference>
<dbReference type="PANTHER" id="PTHR47893:SF1">
    <property type="entry name" value="REGULATORY PROTEIN PCHR"/>
    <property type="match status" value="1"/>
</dbReference>
<evidence type="ECO:0000313" key="6">
    <source>
        <dbReference type="Proteomes" id="UP000661507"/>
    </source>
</evidence>
<dbReference type="EMBL" id="BMKW01000008">
    <property type="protein sequence ID" value="GGJ22918.1"/>
    <property type="molecule type" value="Genomic_DNA"/>
</dbReference>
<dbReference type="Pfam" id="PF12833">
    <property type="entry name" value="HTH_18"/>
    <property type="match status" value="1"/>
</dbReference>
<protein>
    <recommendedName>
        <fullName evidence="4">HTH araC/xylS-type domain-containing protein</fullName>
    </recommendedName>
</protein>
<dbReference type="InterPro" id="IPR018062">
    <property type="entry name" value="HTH_AraC-typ_CS"/>
</dbReference>
<comment type="caution">
    <text evidence="5">The sequence shown here is derived from an EMBL/GenBank/DDBJ whole genome shotgun (WGS) entry which is preliminary data.</text>
</comment>
<keyword evidence="3" id="KW-0804">Transcription</keyword>
<reference evidence="5" key="2">
    <citation type="submission" date="2020-09" db="EMBL/GenBank/DDBJ databases">
        <authorList>
            <person name="Sun Q."/>
            <person name="Zhou Y."/>
        </authorList>
    </citation>
    <scope>NUCLEOTIDE SEQUENCE</scope>
    <source>
        <strain evidence="5">CGMCC 1.3617</strain>
    </source>
</reference>
<dbReference type="Proteomes" id="UP000661507">
    <property type="component" value="Unassembled WGS sequence"/>
</dbReference>
<evidence type="ECO:0000256" key="1">
    <source>
        <dbReference type="ARBA" id="ARBA00023015"/>
    </source>
</evidence>
<keyword evidence="2" id="KW-0238">DNA-binding</keyword>
<evidence type="ECO:0000256" key="2">
    <source>
        <dbReference type="ARBA" id="ARBA00023125"/>
    </source>
</evidence>
<keyword evidence="6" id="KW-1185">Reference proteome</keyword>
<dbReference type="AlphaFoldDB" id="A0A917KSS5"/>
<dbReference type="PROSITE" id="PS01124">
    <property type="entry name" value="HTH_ARAC_FAMILY_2"/>
    <property type="match status" value="1"/>
</dbReference>
<dbReference type="SMART" id="SM00342">
    <property type="entry name" value="HTH_ARAC"/>
    <property type="match status" value="1"/>
</dbReference>
<evidence type="ECO:0000256" key="3">
    <source>
        <dbReference type="ARBA" id="ARBA00023163"/>
    </source>
</evidence>